<gene>
    <name evidence="1" type="ORF">ILEXP_LOCUS28125</name>
</gene>
<reference evidence="1 2" key="1">
    <citation type="submission" date="2024-02" db="EMBL/GenBank/DDBJ databases">
        <authorList>
            <person name="Vignale AGUSTIN F."/>
            <person name="Sosa J E."/>
            <person name="Modenutti C."/>
        </authorList>
    </citation>
    <scope>NUCLEOTIDE SEQUENCE [LARGE SCALE GENOMIC DNA]</scope>
</reference>
<evidence type="ECO:0000313" key="1">
    <source>
        <dbReference type="EMBL" id="CAK9159428.1"/>
    </source>
</evidence>
<dbReference type="EMBL" id="CAUOFW020003357">
    <property type="protein sequence ID" value="CAK9159428.1"/>
    <property type="molecule type" value="Genomic_DNA"/>
</dbReference>
<evidence type="ECO:0000313" key="2">
    <source>
        <dbReference type="Proteomes" id="UP001642360"/>
    </source>
</evidence>
<name>A0ABC8SRE0_9AQUA</name>
<dbReference type="AlphaFoldDB" id="A0ABC8SRE0"/>
<comment type="caution">
    <text evidence="1">The sequence shown here is derived from an EMBL/GenBank/DDBJ whole genome shotgun (WGS) entry which is preliminary data.</text>
</comment>
<organism evidence="1 2">
    <name type="scientific">Ilex paraguariensis</name>
    <name type="common">yerba mate</name>
    <dbReference type="NCBI Taxonomy" id="185542"/>
    <lineage>
        <taxon>Eukaryota</taxon>
        <taxon>Viridiplantae</taxon>
        <taxon>Streptophyta</taxon>
        <taxon>Embryophyta</taxon>
        <taxon>Tracheophyta</taxon>
        <taxon>Spermatophyta</taxon>
        <taxon>Magnoliopsida</taxon>
        <taxon>eudicotyledons</taxon>
        <taxon>Gunneridae</taxon>
        <taxon>Pentapetalae</taxon>
        <taxon>asterids</taxon>
        <taxon>campanulids</taxon>
        <taxon>Aquifoliales</taxon>
        <taxon>Aquifoliaceae</taxon>
        <taxon>Ilex</taxon>
    </lineage>
</organism>
<dbReference type="Proteomes" id="UP001642360">
    <property type="component" value="Unassembled WGS sequence"/>
</dbReference>
<keyword evidence="2" id="KW-1185">Reference proteome</keyword>
<accession>A0ABC8SRE0</accession>
<proteinExistence type="predicted"/>
<feature type="non-terminal residue" evidence="1">
    <location>
        <position position="87"/>
    </location>
</feature>
<protein>
    <submittedName>
        <fullName evidence="1">Uncharacterized protein</fullName>
    </submittedName>
</protein>
<sequence>MSASLRLVDKVGADQNGGITAINHAVVEEQAEGGSGGGGVGDLLICDDFLHDLFKFWACFCVVVDEGEKTKMKAERLVNCGEEISLA</sequence>